<evidence type="ECO:0000313" key="3">
    <source>
        <dbReference type="Proteomes" id="UP000593910"/>
    </source>
</evidence>
<keyword evidence="1" id="KW-1133">Transmembrane helix</keyword>
<dbReference type="InterPro" id="IPR045584">
    <property type="entry name" value="Pilin-like"/>
</dbReference>
<keyword evidence="3" id="KW-1185">Reference proteome</keyword>
<dbReference type="KEGG" id="smax:FJR03_08225"/>
<dbReference type="InterPro" id="IPR012902">
    <property type="entry name" value="N_methyl_site"/>
</dbReference>
<feature type="transmembrane region" description="Helical" evidence="1">
    <location>
        <begin position="7"/>
        <end position="25"/>
    </location>
</feature>
<dbReference type="Pfam" id="PF07963">
    <property type="entry name" value="N_methyl"/>
    <property type="match status" value="1"/>
</dbReference>
<protein>
    <submittedName>
        <fullName evidence="2">Prepilin-type N-terminal cleavage/methylation domain-containing protein</fullName>
    </submittedName>
</protein>
<keyword evidence="1" id="KW-0472">Membrane</keyword>
<reference evidence="2 3" key="1">
    <citation type="submission" date="2019-06" db="EMBL/GenBank/DDBJ databases">
        <title>Sulfurimonas gotlandica sp. nov., a chemoautotrophic and psychrotolerant epsilonproteobacterium isolated from a pelagic redoxcline, and an emended description of the genus Sulfurimonas.</title>
        <authorList>
            <person name="Wang S."/>
            <person name="Jiang L."/>
            <person name="Shao Z."/>
        </authorList>
    </citation>
    <scope>NUCLEOTIDE SEQUENCE [LARGE SCALE GENOMIC DNA]</scope>
    <source>
        <strain evidence="2 3">B2</strain>
    </source>
</reference>
<dbReference type="Gene3D" id="3.30.700.10">
    <property type="entry name" value="Glycoprotein, Type 4 Pilin"/>
    <property type="match status" value="1"/>
</dbReference>
<evidence type="ECO:0000256" key="1">
    <source>
        <dbReference type="SAM" id="Phobius"/>
    </source>
</evidence>
<proteinExistence type="predicted"/>
<dbReference type="RefSeq" id="WP_193113042.1">
    <property type="nucleotide sequence ID" value="NZ_CP041165.1"/>
</dbReference>
<dbReference type="SUPFAM" id="SSF54523">
    <property type="entry name" value="Pili subunits"/>
    <property type="match status" value="1"/>
</dbReference>
<organism evidence="2 3">
    <name type="scientific">Sulfurimonas marina</name>
    <dbReference type="NCBI Taxonomy" id="2590551"/>
    <lineage>
        <taxon>Bacteria</taxon>
        <taxon>Pseudomonadati</taxon>
        <taxon>Campylobacterota</taxon>
        <taxon>Epsilonproteobacteria</taxon>
        <taxon>Campylobacterales</taxon>
        <taxon>Sulfurimonadaceae</taxon>
        <taxon>Sulfurimonas</taxon>
    </lineage>
</organism>
<dbReference type="Proteomes" id="UP000593910">
    <property type="component" value="Chromosome"/>
</dbReference>
<dbReference type="AlphaFoldDB" id="A0A7M1AW91"/>
<dbReference type="EMBL" id="CP041165">
    <property type="protein sequence ID" value="QOP41723.1"/>
    <property type="molecule type" value="Genomic_DNA"/>
</dbReference>
<gene>
    <name evidence="2" type="ORF">FJR03_08225</name>
</gene>
<name>A0A7M1AW91_9BACT</name>
<sequence length="160" mass="18726">MKKAFSLIELMIVIVIIGVVYTLVITKLHSVNEEQEKLSLKNLKSYMYKQIKDGNSSKLVCEDDCSVCTLYIDQEKRAEIEELIDDSIEVYRYSYSEGLVQQRFKGCFEFEVARDGISDQYIVAFKDKVYDYSEYFKGVKVYDTLQECVDEKEQLIQEVK</sequence>
<accession>A0A7M1AW91</accession>
<evidence type="ECO:0000313" key="2">
    <source>
        <dbReference type="EMBL" id="QOP41723.1"/>
    </source>
</evidence>
<dbReference type="NCBIfam" id="TIGR02532">
    <property type="entry name" value="IV_pilin_GFxxxE"/>
    <property type="match status" value="1"/>
</dbReference>
<keyword evidence="1" id="KW-0812">Transmembrane</keyword>